<dbReference type="AlphaFoldDB" id="A0AAW1S707"/>
<evidence type="ECO:0000313" key="8">
    <source>
        <dbReference type="Proteomes" id="UP001438707"/>
    </source>
</evidence>
<dbReference type="PANTHER" id="PTHR33798">
    <property type="entry name" value="FLAVOPROTEIN OXYGENASE"/>
    <property type="match status" value="1"/>
</dbReference>
<comment type="similarity">
    <text evidence="4">Belongs to the flavoredoxin family.</text>
</comment>
<organism evidence="7 8">
    <name type="scientific">Apatococcus lobatus</name>
    <dbReference type="NCBI Taxonomy" id="904363"/>
    <lineage>
        <taxon>Eukaryota</taxon>
        <taxon>Viridiplantae</taxon>
        <taxon>Chlorophyta</taxon>
        <taxon>core chlorophytes</taxon>
        <taxon>Trebouxiophyceae</taxon>
        <taxon>Chlorellales</taxon>
        <taxon>Chlorellaceae</taxon>
        <taxon>Apatococcus</taxon>
    </lineage>
</organism>
<keyword evidence="5" id="KW-0732">Signal</keyword>
<evidence type="ECO:0000256" key="3">
    <source>
        <dbReference type="ARBA" id="ARBA00022643"/>
    </source>
</evidence>
<keyword evidence="2" id="KW-0285">Flavoprotein</keyword>
<name>A0AAW1S707_9CHLO</name>
<dbReference type="SMART" id="SM00903">
    <property type="entry name" value="Flavin_Reduct"/>
    <property type="match status" value="1"/>
</dbReference>
<dbReference type="EMBL" id="JALJOS010000003">
    <property type="protein sequence ID" value="KAK9841506.1"/>
    <property type="molecule type" value="Genomic_DNA"/>
</dbReference>
<dbReference type="GO" id="GO:0010181">
    <property type="term" value="F:FMN binding"/>
    <property type="evidence" value="ECO:0007669"/>
    <property type="project" value="InterPro"/>
</dbReference>
<dbReference type="InterPro" id="IPR012349">
    <property type="entry name" value="Split_barrel_FMN-bd"/>
</dbReference>
<feature type="domain" description="Flavin reductase like" evidence="6">
    <location>
        <begin position="76"/>
        <end position="232"/>
    </location>
</feature>
<reference evidence="7 8" key="1">
    <citation type="journal article" date="2024" name="Nat. Commun.">
        <title>Phylogenomics reveals the evolutionary origins of lichenization in chlorophyte algae.</title>
        <authorList>
            <person name="Puginier C."/>
            <person name="Libourel C."/>
            <person name="Otte J."/>
            <person name="Skaloud P."/>
            <person name="Haon M."/>
            <person name="Grisel S."/>
            <person name="Petersen M."/>
            <person name="Berrin J.G."/>
            <person name="Delaux P.M."/>
            <person name="Dal Grande F."/>
            <person name="Keller J."/>
        </authorList>
    </citation>
    <scope>NUCLEOTIDE SEQUENCE [LARGE SCALE GENOMIC DNA]</scope>
    <source>
        <strain evidence="7 8">SAG 2145</strain>
    </source>
</reference>
<evidence type="ECO:0000256" key="5">
    <source>
        <dbReference type="SAM" id="SignalP"/>
    </source>
</evidence>
<gene>
    <name evidence="7" type="ORF">WJX74_006937</name>
</gene>
<feature type="chain" id="PRO_5043777444" description="Flavin reductase like domain-containing protein" evidence="5">
    <location>
        <begin position="17"/>
        <end position="284"/>
    </location>
</feature>
<evidence type="ECO:0000256" key="2">
    <source>
        <dbReference type="ARBA" id="ARBA00022630"/>
    </source>
</evidence>
<dbReference type="Pfam" id="PF01613">
    <property type="entry name" value="Flavin_Reduct"/>
    <property type="match status" value="1"/>
</dbReference>
<comment type="cofactor">
    <cofactor evidence="1">
        <name>FMN</name>
        <dbReference type="ChEBI" id="CHEBI:58210"/>
    </cofactor>
</comment>
<evidence type="ECO:0000256" key="1">
    <source>
        <dbReference type="ARBA" id="ARBA00001917"/>
    </source>
</evidence>
<evidence type="ECO:0000256" key="4">
    <source>
        <dbReference type="ARBA" id="ARBA00038054"/>
    </source>
</evidence>
<keyword evidence="3" id="KW-0288">FMN</keyword>
<proteinExistence type="inferred from homology"/>
<feature type="signal peptide" evidence="5">
    <location>
        <begin position="1"/>
        <end position="16"/>
    </location>
</feature>
<comment type="caution">
    <text evidence="7">The sequence shown here is derived from an EMBL/GenBank/DDBJ whole genome shotgun (WGS) entry which is preliminary data.</text>
</comment>
<dbReference type="SUPFAM" id="SSF50475">
    <property type="entry name" value="FMN-binding split barrel"/>
    <property type="match status" value="1"/>
</dbReference>
<dbReference type="Gene3D" id="2.30.110.10">
    <property type="entry name" value="Electron Transport, Fmn-binding Protein, Chain A"/>
    <property type="match status" value="1"/>
</dbReference>
<evidence type="ECO:0000259" key="6">
    <source>
        <dbReference type="SMART" id="SM00903"/>
    </source>
</evidence>
<sequence length="284" mass="31234">MSDPMLWLGSLAGFLAFPVANRLLKLAKKPNLTKTVALPHPGYEPGDKQPAPFESQGFQQVDPAQLGAAMYPFIISSVTPRPIAFISTVSKDGVGNLSPYSYFNVMSHDPPVLVTGHARRPADVPKDSLQNILDTGEFVICIISEWFLEAANHTCGEYDKGCNEMELARLTPEPSHRVKPPRVKESAIHFECKLVHTYDVRNKTGAITGTIVMGECVMAHMHEGLAMTSPHGKPIADIFKLKPMARLGGNMYSCLRDIVELPRPAKEMQFKTKTVAGKYTSNQT</sequence>
<dbReference type="PANTHER" id="PTHR33798:SF5">
    <property type="entry name" value="FLAVIN REDUCTASE LIKE DOMAIN-CONTAINING PROTEIN"/>
    <property type="match status" value="1"/>
</dbReference>
<dbReference type="Proteomes" id="UP001438707">
    <property type="component" value="Unassembled WGS sequence"/>
</dbReference>
<keyword evidence="8" id="KW-1185">Reference proteome</keyword>
<accession>A0AAW1S707</accession>
<protein>
    <recommendedName>
        <fullName evidence="6">Flavin reductase like domain-containing protein</fullName>
    </recommendedName>
</protein>
<evidence type="ECO:0000313" key="7">
    <source>
        <dbReference type="EMBL" id="KAK9841506.1"/>
    </source>
</evidence>
<dbReference type="InterPro" id="IPR002563">
    <property type="entry name" value="Flavin_Rdtase-like_dom"/>
</dbReference>